<dbReference type="SUPFAM" id="SSF64484">
    <property type="entry name" value="beta and beta-prime subunits of DNA dependent RNA-polymerase"/>
    <property type="match status" value="1"/>
</dbReference>
<proteinExistence type="predicted"/>
<evidence type="ECO:0000313" key="1">
    <source>
        <dbReference type="EMBL" id="DAF97683.1"/>
    </source>
</evidence>
<keyword evidence="1" id="KW-0804">Transcription</keyword>
<accession>A0A8S5UTB7</accession>
<keyword evidence="1" id="KW-0240">DNA-directed RNA polymerase</keyword>
<protein>
    <submittedName>
        <fullName evidence="1">DNA-directed RNA polymerase subunit beta</fullName>
    </submittedName>
</protein>
<organism evidence="1">
    <name type="scientific">Myoviridae sp. ctYA416</name>
    <dbReference type="NCBI Taxonomy" id="2825125"/>
    <lineage>
        <taxon>Viruses</taxon>
        <taxon>Duplodnaviria</taxon>
        <taxon>Heunggongvirae</taxon>
        <taxon>Uroviricota</taxon>
        <taxon>Caudoviricetes</taxon>
    </lineage>
</organism>
<dbReference type="EMBL" id="BK016136">
    <property type="protein sequence ID" value="DAF97683.1"/>
    <property type="molecule type" value="Genomic_DNA"/>
</dbReference>
<reference evidence="1" key="1">
    <citation type="journal article" date="2021" name="Proc. Natl. Acad. Sci. U.S.A.">
        <title>A Catalog of Tens of Thousands of Viruses from Human Metagenomes Reveals Hidden Associations with Chronic Diseases.</title>
        <authorList>
            <person name="Tisza M.J."/>
            <person name="Buck C.B."/>
        </authorList>
    </citation>
    <scope>NUCLEOTIDE SEQUENCE</scope>
    <source>
        <strain evidence="1">CtYA416</strain>
    </source>
</reference>
<dbReference type="GO" id="GO:0000428">
    <property type="term" value="C:DNA-directed RNA polymerase complex"/>
    <property type="evidence" value="ECO:0007669"/>
    <property type="project" value="UniProtKB-KW"/>
</dbReference>
<name>A0A8S5UTB7_9CAUD</name>
<sequence length="410" mass="46229">MAKRIAKHISDPKDIEFLLNLTEEQGLKLSFIMETFGEFKGKVRFNTYDTITIPAGSYGSEKKKNKNSFTTTVGLWVFNKVFIEKDLFDIFGYINEPITKKMYGKINNELGYAVLEERIPLEALKRFVLKSEKFMPYVSVLANGYSMKLLTITKIIAKAKVDLVKKYRKELDAGDPNAVIKIQEELLKLAKETLKDDVGIDTYNSGARGNFNNDFKNMFIMKGLTKNPDPNKGYNIIMSNYVDGIAKEEYADFANSLAEGPYSRAAKTEVGGYWEKLMLPAYQHIKIGKKGSDCGTKRTIKVKLDDSNIGDYMYSYIKEGGKLIELNSQNRSKYLGKEVQLRFSSLCEAKDGIICNACAGDLFHKLGIENIGSAMPQIGSRLKNIAMKAFHDSQVVMTEMDPDKAFGFDK</sequence>